<dbReference type="Proteomes" id="UP001306950">
    <property type="component" value="Unassembled WGS sequence"/>
</dbReference>
<keyword evidence="1" id="KW-0378">Hydrolase</keyword>
<dbReference type="InterPro" id="IPR005754">
    <property type="entry name" value="Sortase"/>
</dbReference>
<dbReference type="Gene3D" id="2.40.260.10">
    <property type="entry name" value="Sortase"/>
    <property type="match status" value="1"/>
</dbReference>
<reference evidence="2 3" key="1">
    <citation type="submission" date="2024-02" db="EMBL/GenBank/DDBJ databases">
        <title>A nitrogen-fixing paenibacillus bacterium.</title>
        <authorList>
            <person name="Zhang W.L."/>
            <person name="Chen S.F."/>
        </authorList>
    </citation>
    <scope>NUCLEOTIDE SEQUENCE [LARGE SCALE GENOMIC DNA]</scope>
    <source>
        <strain evidence="2 3">M1</strain>
    </source>
</reference>
<organism evidence="2 3">
    <name type="scientific">Paenibacillus haidiansis</name>
    <dbReference type="NCBI Taxonomy" id="1574488"/>
    <lineage>
        <taxon>Bacteria</taxon>
        <taxon>Bacillati</taxon>
        <taxon>Bacillota</taxon>
        <taxon>Bacilli</taxon>
        <taxon>Bacillales</taxon>
        <taxon>Paenibacillaceae</taxon>
        <taxon>Paenibacillus</taxon>
    </lineage>
</organism>
<dbReference type="InterPro" id="IPR023365">
    <property type="entry name" value="Sortase_dom-sf"/>
</dbReference>
<protein>
    <submittedName>
        <fullName evidence="2">Class F sortase</fullName>
    </submittedName>
</protein>
<comment type="caution">
    <text evidence="2">The sequence shown here is derived from an EMBL/GenBank/DDBJ whole genome shotgun (WGS) entry which is preliminary data.</text>
</comment>
<gene>
    <name evidence="2" type="ORF">V3851_15075</name>
</gene>
<name>A0ABU7VV62_9BACL</name>
<evidence type="ECO:0000256" key="1">
    <source>
        <dbReference type="ARBA" id="ARBA00022801"/>
    </source>
</evidence>
<accession>A0ABU7VV62</accession>
<keyword evidence="3" id="KW-1185">Reference proteome</keyword>
<dbReference type="InterPro" id="IPR042001">
    <property type="entry name" value="Sortase_F"/>
</dbReference>
<dbReference type="CDD" id="cd05829">
    <property type="entry name" value="Sortase_F"/>
    <property type="match status" value="1"/>
</dbReference>
<evidence type="ECO:0000313" key="2">
    <source>
        <dbReference type="EMBL" id="MEF2967158.1"/>
    </source>
</evidence>
<dbReference type="SUPFAM" id="SSF63817">
    <property type="entry name" value="Sortase"/>
    <property type="match status" value="1"/>
</dbReference>
<sequence>MVMDGHVDSYTGPAIFFDLKKLQPGDAIIVRNRKSDRSLIYRVESVEAFNTSEAPIERIFGETDEIRLNLITCTGKYSRKKKEHEKRLVVFAKLDGDDK</sequence>
<dbReference type="EMBL" id="JAZHPZ010000007">
    <property type="protein sequence ID" value="MEF2967158.1"/>
    <property type="molecule type" value="Genomic_DNA"/>
</dbReference>
<proteinExistence type="predicted"/>
<dbReference type="Pfam" id="PF04203">
    <property type="entry name" value="Sortase"/>
    <property type="match status" value="1"/>
</dbReference>
<evidence type="ECO:0000313" key="3">
    <source>
        <dbReference type="Proteomes" id="UP001306950"/>
    </source>
</evidence>
<dbReference type="RefSeq" id="WP_331847381.1">
    <property type="nucleotide sequence ID" value="NZ_JAZHPZ010000007.1"/>
</dbReference>